<proteinExistence type="predicted"/>
<evidence type="ECO:0000256" key="1">
    <source>
        <dbReference type="SAM" id="Phobius"/>
    </source>
</evidence>
<dbReference type="EMBL" id="BMQJ01000015">
    <property type="protein sequence ID" value="GGQ17915.1"/>
    <property type="molecule type" value="Genomic_DNA"/>
</dbReference>
<protein>
    <submittedName>
        <fullName evidence="2">Uncharacterized protein</fullName>
    </submittedName>
</protein>
<feature type="transmembrane region" description="Helical" evidence="1">
    <location>
        <begin position="42"/>
        <end position="60"/>
    </location>
</feature>
<keyword evidence="1" id="KW-0472">Membrane</keyword>
<comment type="caution">
    <text evidence="2">The sequence shown here is derived from an EMBL/GenBank/DDBJ whole genome shotgun (WGS) entry which is preliminary data.</text>
</comment>
<dbReference type="RefSeq" id="WP_189249378.1">
    <property type="nucleotide sequence ID" value="NZ_BMQJ01000015.1"/>
</dbReference>
<gene>
    <name evidence="2" type="ORF">GCM10010140_55360</name>
</gene>
<evidence type="ECO:0000313" key="3">
    <source>
        <dbReference type="Proteomes" id="UP000611554"/>
    </source>
</evidence>
<evidence type="ECO:0000313" key="2">
    <source>
        <dbReference type="EMBL" id="GGQ17915.1"/>
    </source>
</evidence>
<sequence length="155" mass="15866">MRHFSGLLVGLLLTAALLGGAGWAVQEGLSAAAAAALGGPKSWTALGVIAGVGLLLGLVASGRVSPMAAFVPSIVLLAWTVVYALDPARATDLVPRDPSLPAALLQAGRGMGVLLAAGVYALVGVALFLPVLMPSRWAPRVRDDDYDDADDGYYR</sequence>
<organism evidence="2 3">
    <name type="scientific">Streptosporangium pseudovulgare</name>
    <dbReference type="NCBI Taxonomy" id="35765"/>
    <lineage>
        <taxon>Bacteria</taxon>
        <taxon>Bacillati</taxon>
        <taxon>Actinomycetota</taxon>
        <taxon>Actinomycetes</taxon>
        <taxon>Streptosporangiales</taxon>
        <taxon>Streptosporangiaceae</taxon>
        <taxon>Streptosporangium</taxon>
    </lineage>
</organism>
<reference evidence="3" key="1">
    <citation type="journal article" date="2019" name="Int. J. Syst. Evol. Microbiol.">
        <title>The Global Catalogue of Microorganisms (GCM) 10K type strain sequencing project: providing services to taxonomists for standard genome sequencing and annotation.</title>
        <authorList>
            <consortium name="The Broad Institute Genomics Platform"/>
            <consortium name="The Broad Institute Genome Sequencing Center for Infectious Disease"/>
            <person name="Wu L."/>
            <person name="Ma J."/>
        </authorList>
    </citation>
    <scope>NUCLEOTIDE SEQUENCE [LARGE SCALE GENOMIC DNA]</scope>
    <source>
        <strain evidence="3">JCM 3115</strain>
    </source>
</reference>
<keyword evidence="1" id="KW-1133">Transmembrane helix</keyword>
<name>A0ABQ2RB24_9ACTN</name>
<dbReference type="Proteomes" id="UP000611554">
    <property type="component" value="Unassembled WGS sequence"/>
</dbReference>
<accession>A0ABQ2RB24</accession>
<feature type="transmembrane region" description="Helical" evidence="1">
    <location>
        <begin position="67"/>
        <end position="85"/>
    </location>
</feature>
<keyword evidence="3" id="KW-1185">Reference proteome</keyword>
<feature type="transmembrane region" description="Helical" evidence="1">
    <location>
        <begin position="111"/>
        <end position="132"/>
    </location>
</feature>
<keyword evidence="1" id="KW-0812">Transmembrane</keyword>